<dbReference type="PROSITE" id="PS50011">
    <property type="entry name" value="PROTEIN_KINASE_DOM"/>
    <property type="match status" value="1"/>
</dbReference>
<dbReference type="Gene3D" id="3.30.200.20">
    <property type="entry name" value="Phosphorylase Kinase, domain 1"/>
    <property type="match status" value="1"/>
</dbReference>
<dbReference type="Pfam" id="PF13385">
    <property type="entry name" value="Laminin_G_3"/>
    <property type="match status" value="1"/>
</dbReference>
<evidence type="ECO:0000256" key="3">
    <source>
        <dbReference type="ARBA" id="ARBA00022777"/>
    </source>
</evidence>
<dbReference type="InterPro" id="IPR011009">
    <property type="entry name" value="Kinase-like_dom_sf"/>
</dbReference>
<protein>
    <submittedName>
        <fullName evidence="6">Serine/threonine-protein kinase PknH</fullName>
        <ecNumber evidence="6">2.7.11.1</ecNumber>
    </submittedName>
</protein>
<dbReference type="SUPFAM" id="SSF56112">
    <property type="entry name" value="Protein kinase-like (PK-like)"/>
    <property type="match status" value="1"/>
</dbReference>
<dbReference type="OrthoDB" id="6111975at2"/>
<keyword evidence="3 6" id="KW-0418">Kinase</keyword>
<organism evidence="6 7">
    <name type="scientific">Rubripirellula reticaptiva</name>
    <dbReference type="NCBI Taxonomy" id="2528013"/>
    <lineage>
        <taxon>Bacteria</taxon>
        <taxon>Pseudomonadati</taxon>
        <taxon>Planctomycetota</taxon>
        <taxon>Planctomycetia</taxon>
        <taxon>Pirellulales</taxon>
        <taxon>Pirellulaceae</taxon>
        <taxon>Rubripirellula</taxon>
    </lineage>
</organism>
<comment type="caution">
    <text evidence="6">The sequence shown here is derived from an EMBL/GenBank/DDBJ whole genome shotgun (WGS) entry which is preliminary data.</text>
</comment>
<dbReference type="EC" id="2.7.11.1" evidence="6"/>
<dbReference type="SUPFAM" id="SSF49899">
    <property type="entry name" value="Concanavalin A-like lectins/glucanases"/>
    <property type="match status" value="1"/>
</dbReference>
<dbReference type="RefSeq" id="WP_146535540.1">
    <property type="nucleotide sequence ID" value="NZ_SJPX01000004.1"/>
</dbReference>
<dbReference type="Gene3D" id="1.10.510.10">
    <property type="entry name" value="Transferase(Phosphotransferase) domain 1"/>
    <property type="match status" value="1"/>
</dbReference>
<dbReference type="PROSITE" id="PS00108">
    <property type="entry name" value="PROTEIN_KINASE_ST"/>
    <property type="match status" value="1"/>
</dbReference>
<reference evidence="6 7" key="1">
    <citation type="submission" date="2019-02" db="EMBL/GenBank/DDBJ databases">
        <title>Deep-cultivation of Planctomycetes and their phenomic and genomic characterization uncovers novel biology.</title>
        <authorList>
            <person name="Wiegand S."/>
            <person name="Jogler M."/>
            <person name="Boedeker C."/>
            <person name="Pinto D."/>
            <person name="Vollmers J."/>
            <person name="Rivas-Marin E."/>
            <person name="Kohn T."/>
            <person name="Peeters S.H."/>
            <person name="Heuer A."/>
            <person name="Rast P."/>
            <person name="Oberbeckmann S."/>
            <person name="Bunk B."/>
            <person name="Jeske O."/>
            <person name="Meyerdierks A."/>
            <person name="Storesund J.E."/>
            <person name="Kallscheuer N."/>
            <person name="Luecker S."/>
            <person name="Lage O.M."/>
            <person name="Pohl T."/>
            <person name="Merkel B.J."/>
            <person name="Hornburger P."/>
            <person name="Mueller R.-W."/>
            <person name="Bruemmer F."/>
            <person name="Labrenz M."/>
            <person name="Spormann A.M."/>
            <person name="Op Den Camp H."/>
            <person name="Overmann J."/>
            <person name="Amann R."/>
            <person name="Jetten M.S.M."/>
            <person name="Mascher T."/>
            <person name="Medema M.H."/>
            <person name="Devos D.P."/>
            <person name="Kaster A.-K."/>
            <person name="Ovreas L."/>
            <person name="Rohde M."/>
            <person name="Galperin M.Y."/>
            <person name="Jogler C."/>
        </authorList>
    </citation>
    <scope>NUCLEOTIDE SEQUENCE [LARGE SCALE GENOMIC DNA]</scope>
    <source>
        <strain evidence="6 7">Poly59</strain>
    </source>
</reference>
<dbReference type="InterPro" id="IPR013320">
    <property type="entry name" value="ConA-like_dom_sf"/>
</dbReference>
<dbReference type="CDD" id="cd14014">
    <property type="entry name" value="STKc_PknB_like"/>
    <property type="match status" value="1"/>
</dbReference>
<keyword evidence="2" id="KW-0547">Nucleotide-binding</keyword>
<evidence type="ECO:0000313" key="6">
    <source>
        <dbReference type="EMBL" id="TWU49255.1"/>
    </source>
</evidence>
<keyword evidence="1 6" id="KW-0808">Transferase</keyword>
<dbReference type="Proteomes" id="UP000317977">
    <property type="component" value="Unassembled WGS sequence"/>
</dbReference>
<dbReference type="SMART" id="SM00220">
    <property type="entry name" value="S_TKc"/>
    <property type="match status" value="1"/>
</dbReference>
<feature type="domain" description="Protein kinase" evidence="5">
    <location>
        <begin position="77"/>
        <end position="330"/>
    </location>
</feature>
<dbReference type="InterPro" id="IPR008271">
    <property type="entry name" value="Ser/Thr_kinase_AS"/>
</dbReference>
<gene>
    <name evidence="6" type="primary">pknH_3</name>
    <name evidence="6" type="ORF">Poly59_38690</name>
</gene>
<sequence>MENRDDIIANLLLRWEESFEHGDDVPAKELCQAHPELFDEVQSKIEDLKKMSWMTRDDDLGVEQPDELLSQTLGDRYRIESLIAAGGFGKVYRAFDPELERHVAVKVPHRQESNGQVDALVEEARRVAKLRHPGIVSVHDVGREDGTYFIVSELIDGKNLSEVIADQRPSVKGAVLLVANIAENLEAAHKAGFVHRDIKPANILIDENGKPLITDFGIASTHLDEETATKGTLPYMAPEQIANEKQLIDHRADIYSLGVVLYELLTGESPYSARTPGTLREQILFRSPKPIPDSVLSAVQEVCLKSLSKHPADRFNSADEFASALRHSLTTFPTKNSKRYKWFALFVTGVLMAAGGFLAGQFFDDEDHSVVQNAFEGGITFDGTRRIVTPIMNTDAPLTIEVWVAPSTNDNSESQFVVGSDVPGHYGMGLGMGANGHPMVEIIRSGLDATRYRLPTNRWSHLAAVFSFDETRLYLDGKLIGTCLPTAKAEVESPFVVGNLGFDHGKMCFLGKLRSVRITSGERFNEEFLPDENLSIGDNSESLLIYDESSFGSKQIEDLSGNGNHGNWDSVVVIE</sequence>
<dbReference type="GO" id="GO:0004674">
    <property type="term" value="F:protein serine/threonine kinase activity"/>
    <property type="evidence" value="ECO:0007669"/>
    <property type="project" value="UniProtKB-EC"/>
</dbReference>
<evidence type="ECO:0000259" key="5">
    <source>
        <dbReference type="PROSITE" id="PS50011"/>
    </source>
</evidence>
<keyword evidence="4" id="KW-0067">ATP-binding</keyword>
<evidence type="ECO:0000256" key="4">
    <source>
        <dbReference type="ARBA" id="ARBA00022840"/>
    </source>
</evidence>
<name>A0A5C6ELC3_9BACT</name>
<dbReference type="PANTHER" id="PTHR43289">
    <property type="entry name" value="MITOGEN-ACTIVATED PROTEIN KINASE KINASE KINASE 20-RELATED"/>
    <property type="match status" value="1"/>
</dbReference>
<dbReference type="EMBL" id="SJPX01000004">
    <property type="protein sequence ID" value="TWU49255.1"/>
    <property type="molecule type" value="Genomic_DNA"/>
</dbReference>
<dbReference type="InterPro" id="IPR000719">
    <property type="entry name" value="Prot_kinase_dom"/>
</dbReference>
<evidence type="ECO:0000256" key="1">
    <source>
        <dbReference type="ARBA" id="ARBA00022679"/>
    </source>
</evidence>
<dbReference type="Gene3D" id="2.60.120.200">
    <property type="match status" value="1"/>
</dbReference>
<accession>A0A5C6ELC3</accession>
<proteinExistence type="predicted"/>
<evidence type="ECO:0000313" key="7">
    <source>
        <dbReference type="Proteomes" id="UP000317977"/>
    </source>
</evidence>
<dbReference type="PANTHER" id="PTHR43289:SF6">
    <property type="entry name" value="SERINE_THREONINE-PROTEIN KINASE NEKL-3"/>
    <property type="match status" value="1"/>
</dbReference>
<dbReference type="GO" id="GO:0005524">
    <property type="term" value="F:ATP binding"/>
    <property type="evidence" value="ECO:0007669"/>
    <property type="project" value="UniProtKB-KW"/>
</dbReference>
<dbReference type="Pfam" id="PF00069">
    <property type="entry name" value="Pkinase"/>
    <property type="match status" value="1"/>
</dbReference>
<dbReference type="AlphaFoldDB" id="A0A5C6ELC3"/>
<keyword evidence="7" id="KW-1185">Reference proteome</keyword>
<evidence type="ECO:0000256" key="2">
    <source>
        <dbReference type="ARBA" id="ARBA00022741"/>
    </source>
</evidence>